<accession>A0A8S5LJI4</accession>
<sequence length="233" mass="27081">MAEFIVFNNKNSYKDFKIKLLNEVIIPFPNKRMNPISIDGADGDLYEDLGGYDDIVIPVNLDILDEKIIKNRYRSIKRWLNQIEDNKLMFSTDLGYFYKVKKVEVPNNFKTVFNGLGEANINFICDPYTYDIDGVHEISLPPTLCNYGDVSKPIYRIKGEGMLNLYVNDNLIKLNIGQEIIIDTDLELIYREGSIENNRKTGKWEDLYLKPGENKFNWNGNFSITVIPNWRCL</sequence>
<evidence type="ECO:0000313" key="1">
    <source>
        <dbReference type="EMBL" id="DAD70015.1"/>
    </source>
</evidence>
<dbReference type="InterPro" id="IPR006520">
    <property type="entry name" value="Dit_BPSPP_N"/>
</dbReference>
<organism evidence="1">
    <name type="scientific">Myoviridae sp. ct6F13</name>
    <dbReference type="NCBI Taxonomy" id="2827602"/>
    <lineage>
        <taxon>Viruses</taxon>
        <taxon>Duplodnaviria</taxon>
        <taxon>Heunggongvirae</taxon>
        <taxon>Uroviricota</taxon>
        <taxon>Caudoviricetes</taxon>
    </lineage>
</organism>
<protein>
    <submittedName>
        <fullName evidence="1">Distal tail protein</fullName>
    </submittedName>
</protein>
<proteinExistence type="predicted"/>
<dbReference type="Gene3D" id="2.40.30.200">
    <property type="match status" value="1"/>
</dbReference>
<reference evidence="1" key="1">
    <citation type="journal article" date="2021" name="Proc. Natl. Acad. Sci. U.S.A.">
        <title>A Catalog of Tens of Thousands of Viruses from Human Metagenomes Reveals Hidden Associations with Chronic Diseases.</title>
        <authorList>
            <person name="Tisza M.J."/>
            <person name="Buck C.B."/>
        </authorList>
    </citation>
    <scope>NUCLEOTIDE SEQUENCE</scope>
    <source>
        <strain evidence="1">Ct6F13</strain>
    </source>
</reference>
<dbReference type="NCBIfam" id="TIGR01633">
    <property type="entry name" value="phi3626_gp14_N"/>
    <property type="match status" value="1"/>
</dbReference>
<dbReference type="EMBL" id="BK015859">
    <property type="protein sequence ID" value="DAD70015.1"/>
    <property type="molecule type" value="Genomic_DNA"/>
</dbReference>
<name>A0A8S5LJI4_9CAUD</name>